<dbReference type="InterPro" id="IPR013785">
    <property type="entry name" value="Aldolase_TIM"/>
</dbReference>
<evidence type="ECO:0000256" key="2">
    <source>
        <dbReference type="ARBA" id="ARBA00005979"/>
    </source>
</evidence>
<dbReference type="Gene3D" id="3.20.20.70">
    <property type="entry name" value="Aldolase class I"/>
    <property type="match status" value="1"/>
</dbReference>
<evidence type="ECO:0000259" key="4">
    <source>
        <dbReference type="Pfam" id="PF00724"/>
    </source>
</evidence>
<evidence type="ECO:0000313" key="5">
    <source>
        <dbReference type="EMBL" id="PJZ66545.1"/>
    </source>
</evidence>
<dbReference type="Pfam" id="PF00724">
    <property type="entry name" value="Oxidored_FMN"/>
    <property type="match status" value="1"/>
</dbReference>
<dbReference type="CDD" id="cd02933">
    <property type="entry name" value="OYE_like_FMN"/>
    <property type="match status" value="1"/>
</dbReference>
<dbReference type="PANTHER" id="PTHR22893:SF91">
    <property type="entry name" value="NADPH DEHYDROGENASE 2-RELATED"/>
    <property type="match status" value="1"/>
</dbReference>
<sequence>MNRLYTNYLLGKNWLKNRIVMAPMTRSRSIGNIPNDLVAEYYTQRSGAGLIVTEGVSPSPNGLGYARIPGIFNQEQAQAWKKATDGVHRNQGRIFVQLMHSGRVGNPLNLPAGAELVAPSAVGLEGNVWTDAEGNQPYSVPREMNSSDINNTIQEYVNASKLAIEAGFDGVELHGANGYLIEQFLHPSANKRNDEYGGSYQNRNRFAVEVAKAVVQAIGADKVGIRLSPYGVFNGLENHDEIEKQYEDLAISLGKIGLVYIHIVDHSSMGAPKPTETVISTIRKEYKTGNANGTYILSGGYDPARAESDLEKGNADLIAFGRPFISNPDLVERFQNGIPLTEADQSTFYTPGEKGYTDYPTAALSGAKG</sequence>
<comment type="similarity">
    <text evidence="2">Belongs to the NADH:flavin oxidoreductase/NADH oxidase family.</text>
</comment>
<reference evidence="5 6" key="1">
    <citation type="submission" date="2017-07" db="EMBL/GenBank/DDBJ databases">
        <title>Leptospira spp. isolated from tropical soils.</title>
        <authorList>
            <person name="Thibeaux R."/>
            <person name="Iraola G."/>
            <person name="Ferres I."/>
            <person name="Bierque E."/>
            <person name="Girault D."/>
            <person name="Soupe-Gilbert M.-E."/>
            <person name="Picardeau M."/>
            <person name="Goarant C."/>
        </authorList>
    </citation>
    <scope>NUCLEOTIDE SEQUENCE [LARGE SCALE GENOMIC DNA]</scope>
    <source>
        <strain evidence="5 6">FH2-C-A2</strain>
    </source>
</reference>
<dbReference type="GO" id="GO:0016628">
    <property type="term" value="F:oxidoreductase activity, acting on the CH-CH group of donors, NAD or NADP as acceptor"/>
    <property type="evidence" value="ECO:0007669"/>
    <property type="project" value="UniProtKB-ARBA"/>
</dbReference>
<accession>A0A2M9ZDP5</accession>
<dbReference type="AlphaFoldDB" id="A0A2M9ZDP5"/>
<feature type="domain" description="NADH:flavin oxidoreductase/NADH oxidase N-terminal" evidence="4">
    <location>
        <begin position="10"/>
        <end position="340"/>
    </location>
</feature>
<evidence type="ECO:0000256" key="3">
    <source>
        <dbReference type="ARBA" id="ARBA00023002"/>
    </source>
</evidence>
<gene>
    <name evidence="5" type="ORF">CH371_00035</name>
</gene>
<dbReference type="EMBL" id="NPDT01000001">
    <property type="protein sequence ID" value="PJZ66545.1"/>
    <property type="molecule type" value="Genomic_DNA"/>
</dbReference>
<dbReference type="PANTHER" id="PTHR22893">
    <property type="entry name" value="NADH OXIDOREDUCTASE-RELATED"/>
    <property type="match status" value="1"/>
</dbReference>
<proteinExistence type="inferred from homology"/>
<dbReference type="RefSeq" id="WP_100757185.1">
    <property type="nucleotide sequence ID" value="NZ_NPDT01000001.1"/>
</dbReference>
<dbReference type="GO" id="GO:0010181">
    <property type="term" value="F:FMN binding"/>
    <property type="evidence" value="ECO:0007669"/>
    <property type="project" value="InterPro"/>
</dbReference>
<dbReference type="FunFam" id="3.20.20.70:FF:000059">
    <property type="entry name" value="N-ethylmaleimide reductase, FMN-linked"/>
    <property type="match status" value="1"/>
</dbReference>
<dbReference type="Proteomes" id="UP000231912">
    <property type="component" value="Unassembled WGS sequence"/>
</dbReference>
<dbReference type="InterPro" id="IPR001155">
    <property type="entry name" value="OxRdtase_FMN_N"/>
</dbReference>
<comment type="caution">
    <text evidence="5">The sequence shown here is derived from an EMBL/GenBank/DDBJ whole genome shotgun (WGS) entry which is preliminary data.</text>
</comment>
<evidence type="ECO:0000313" key="6">
    <source>
        <dbReference type="Proteomes" id="UP000231912"/>
    </source>
</evidence>
<name>A0A2M9ZDP5_9LEPT</name>
<evidence type="ECO:0000256" key="1">
    <source>
        <dbReference type="ARBA" id="ARBA00001917"/>
    </source>
</evidence>
<dbReference type="InterPro" id="IPR045247">
    <property type="entry name" value="Oye-like"/>
</dbReference>
<comment type="cofactor">
    <cofactor evidence="1">
        <name>FMN</name>
        <dbReference type="ChEBI" id="CHEBI:58210"/>
    </cofactor>
</comment>
<dbReference type="SUPFAM" id="SSF51395">
    <property type="entry name" value="FMN-linked oxidoreductases"/>
    <property type="match status" value="1"/>
</dbReference>
<keyword evidence="3" id="KW-0560">Oxidoreductase</keyword>
<organism evidence="5 6">
    <name type="scientific">Leptospira wolffii</name>
    <dbReference type="NCBI Taxonomy" id="409998"/>
    <lineage>
        <taxon>Bacteria</taxon>
        <taxon>Pseudomonadati</taxon>
        <taxon>Spirochaetota</taxon>
        <taxon>Spirochaetia</taxon>
        <taxon>Leptospirales</taxon>
        <taxon>Leptospiraceae</taxon>
        <taxon>Leptospira</taxon>
    </lineage>
</organism>
<dbReference type="GO" id="GO:0005829">
    <property type="term" value="C:cytosol"/>
    <property type="evidence" value="ECO:0007669"/>
    <property type="project" value="UniProtKB-ARBA"/>
</dbReference>
<protein>
    <submittedName>
        <fullName evidence="5">Alkene reductase</fullName>
    </submittedName>
</protein>